<dbReference type="InterPro" id="IPR029030">
    <property type="entry name" value="Caspase-like_dom_sf"/>
</dbReference>
<dbReference type="GeneID" id="106816707"/>
<organism evidence="6 7">
    <name type="scientific">Priapulus caudatus</name>
    <name type="common">Priapulid worm</name>
    <dbReference type="NCBI Taxonomy" id="37621"/>
    <lineage>
        <taxon>Eukaryota</taxon>
        <taxon>Metazoa</taxon>
        <taxon>Ecdysozoa</taxon>
        <taxon>Scalidophora</taxon>
        <taxon>Priapulida</taxon>
        <taxon>Priapulimorpha</taxon>
        <taxon>Priapulimorphida</taxon>
        <taxon>Priapulidae</taxon>
        <taxon>Priapulus</taxon>
    </lineage>
</organism>
<name>A0ABM1EX91_PRICU</name>
<reference evidence="7" key="1">
    <citation type="submission" date="2025-08" db="UniProtKB">
        <authorList>
            <consortium name="RefSeq"/>
        </authorList>
    </citation>
    <scope>IDENTIFICATION</scope>
</reference>
<sequence>MADVSEQPEAEAPDATATDEDADGDATDAFGVPGSVWAAGGASARTEIPLDDAYRMDHPRRGRAIIINNKLFHPRTQMSERSGTDTDASSLYVQLSKLGFDVSRYDNLRAKEMVRVMEAAAREDHTDADCFAAAILSHGEEGVVFGADGEVGIDALTAPFKGPRCKSLVGKPKIFIIQACRGTELDHGVDASDAESGGRDEDEADAVAVQRIPVEADFLMFDPFLPAGYYSWRNSARGSWFVQCLCRALERFAGKMEFCRLLTRVNKMVSYEHESNASSASMNRKKQVPCISSMLTRDLYLPPRQ</sequence>
<dbReference type="Pfam" id="PF00656">
    <property type="entry name" value="Peptidase_C14"/>
    <property type="match status" value="1"/>
</dbReference>
<evidence type="ECO:0000256" key="3">
    <source>
        <dbReference type="SAM" id="MobiDB-lite"/>
    </source>
</evidence>
<dbReference type="SUPFAM" id="SSF52129">
    <property type="entry name" value="Caspase-like"/>
    <property type="match status" value="1"/>
</dbReference>
<feature type="compositionally biased region" description="Acidic residues" evidence="3">
    <location>
        <begin position="1"/>
        <end position="26"/>
    </location>
</feature>
<dbReference type="CDD" id="cd00032">
    <property type="entry name" value="CASc"/>
    <property type="match status" value="1"/>
</dbReference>
<dbReference type="Proteomes" id="UP000695022">
    <property type="component" value="Unplaced"/>
</dbReference>
<dbReference type="InterPro" id="IPR001309">
    <property type="entry name" value="Pept_C14_p20"/>
</dbReference>
<feature type="domain" description="Caspase family p10" evidence="4">
    <location>
        <begin position="208"/>
        <end position="303"/>
    </location>
</feature>
<dbReference type="PRINTS" id="PR00376">
    <property type="entry name" value="IL1BCENZYME"/>
</dbReference>
<feature type="domain" description="Caspase family p20" evidence="5">
    <location>
        <begin position="60"/>
        <end position="184"/>
    </location>
</feature>
<evidence type="ECO:0000313" key="6">
    <source>
        <dbReference type="Proteomes" id="UP000695022"/>
    </source>
</evidence>
<dbReference type="InterPro" id="IPR011600">
    <property type="entry name" value="Pept_C14_caspase"/>
</dbReference>
<gene>
    <name evidence="7" type="primary">LOC106816707</name>
</gene>
<dbReference type="InterPro" id="IPR033139">
    <property type="entry name" value="Caspase_cys_AS"/>
</dbReference>
<dbReference type="PROSITE" id="PS50207">
    <property type="entry name" value="CASPASE_P10"/>
    <property type="match status" value="1"/>
</dbReference>
<evidence type="ECO:0000256" key="2">
    <source>
        <dbReference type="RuleBase" id="RU003971"/>
    </source>
</evidence>
<dbReference type="PROSITE" id="PS01122">
    <property type="entry name" value="CASPASE_CYS"/>
    <property type="match status" value="1"/>
</dbReference>
<dbReference type="PANTHER" id="PTHR10454">
    <property type="entry name" value="CASPASE"/>
    <property type="match status" value="1"/>
</dbReference>
<dbReference type="RefSeq" id="XP_014676812.1">
    <property type="nucleotide sequence ID" value="XM_014821326.1"/>
</dbReference>
<keyword evidence="6" id="KW-1185">Reference proteome</keyword>
<dbReference type="PIRSF" id="PIRSF038001">
    <property type="entry name" value="Caspase_ICE"/>
    <property type="match status" value="1"/>
</dbReference>
<evidence type="ECO:0000259" key="5">
    <source>
        <dbReference type="PROSITE" id="PS50208"/>
    </source>
</evidence>
<dbReference type="InterPro" id="IPR002138">
    <property type="entry name" value="Pept_C14_p10"/>
</dbReference>
<evidence type="ECO:0000256" key="1">
    <source>
        <dbReference type="ARBA" id="ARBA00010134"/>
    </source>
</evidence>
<dbReference type="PROSITE" id="PS50208">
    <property type="entry name" value="CASPASE_P20"/>
    <property type="match status" value="1"/>
</dbReference>
<dbReference type="InterPro" id="IPR015917">
    <property type="entry name" value="Pept_C14A"/>
</dbReference>
<dbReference type="SMART" id="SM00115">
    <property type="entry name" value="CASc"/>
    <property type="match status" value="1"/>
</dbReference>
<dbReference type="PANTHER" id="PTHR10454:SF232">
    <property type="entry name" value="AT03047P-RELATED"/>
    <property type="match status" value="1"/>
</dbReference>
<proteinExistence type="inferred from homology"/>
<comment type="similarity">
    <text evidence="1 2">Belongs to the peptidase C14A family.</text>
</comment>
<protein>
    <submittedName>
        <fullName evidence="7">Caspase-3-like</fullName>
    </submittedName>
</protein>
<dbReference type="InterPro" id="IPR002398">
    <property type="entry name" value="Pept_C14"/>
</dbReference>
<evidence type="ECO:0000313" key="7">
    <source>
        <dbReference type="RefSeq" id="XP_014676812.1"/>
    </source>
</evidence>
<evidence type="ECO:0000259" key="4">
    <source>
        <dbReference type="PROSITE" id="PS50207"/>
    </source>
</evidence>
<accession>A0ABM1EX91</accession>
<dbReference type="Gene3D" id="3.40.50.1460">
    <property type="match status" value="1"/>
</dbReference>
<feature type="region of interest" description="Disordered" evidence="3">
    <location>
        <begin position="1"/>
        <end position="31"/>
    </location>
</feature>